<dbReference type="Pfam" id="PF00216">
    <property type="entry name" value="Bac_DNA_binding"/>
    <property type="match status" value="1"/>
</dbReference>
<dbReference type="InterPro" id="IPR010992">
    <property type="entry name" value="IHF-like_DNA-bd_dom_sf"/>
</dbReference>
<evidence type="ECO:0000313" key="5">
    <source>
        <dbReference type="Proteomes" id="UP000198926"/>
    </source>
</evidence>
<dbReference type="AlphaFoldDB" id="A0A1I6MC58"/>
<name>A0A1I6MC58_9RHOB</name>
<evidence type="ECO:0000313" key="4">
    <source>
        <dbReference type="EMBL" id="SFS13284.1"/>
    </source>
</evidence>
<dbReference type="Proteomes" id="UP000198926">
    <property type="component" value="Unassembled WGS sequence"/>
</dbReference>
<sequence length="110" mass="11475">MAKTPQSSFVDGADAPEQDGQAVGLMKKPDLLDAVVARTNLKKRDVKPAVEAALALIGDALRNGEEVNLPPLGKMRVVKAKDLDGGASVITLKLRTPKNATVAAQTDSAD</sequence>
<feature type="region of interest" description="Disordered" evidence="3">
    <location>
        <begin position="1"/>
        <end position="21"/>
    </location>
</feature>
<reference evidence="4 5" key="1">
    <citation type="submission" date="2016-10" db="EMBL/GenBank/DDBJ databases">
        <authorList>
            <person name="de Groot N.N."/>
        </authorList>
    </citation>
    <scope>NUCLEOTIDE SEQUENCE [LARGE SCALE GENOMIC DNA]</scope>
    <source>
        <strain evidence="4 5">DSM 29433</strain>
    </source>
</reference>
<evidence type="ECO:0000256" key="3">
    <source>
        <dbReference type="SAM" id="MobiDB-lite"/>
    </source>
</evidence>
<keyword evidence="5" id="KW-1185">Reference proteome</keyword>
<dbReference type="EMBL" id="FOZM01000001">
    <property type="protein sequence ID" value="SFS13284.1"/>
    <property type="molecule type" value="Genomic_DNA"/>
</dbReference>
<dbReference type="SUPFAM" id="SSF47729">
    <property type="entry name" value="IHF-like DNA-binding proteins"/>
    <property type="match status" value="1"/>
</dbReference>
<evidence type="ECO:0000256" key="2">
    <source>
        <dbReference type="ARBA" id="ARBA00023125"/>
    </source>
</evidence>
<comment type="similarity">
    <text evidence="1">Belongs to the bacterial histone-like protein family.</text>
</comment>
<evidence type="ECO:0000256" key="1">
    <source>
        <dbReference type="ARBA" id="ARBA00010529"/>
    </source>
</evidence>
<dbReference type="GO" id="GO:0003677">
    <property type="term" value="F:DNA binding"/>
    <property type="evidence" value="ECO:0007669"/>
    <property type="project" value="UniProtKB-KW"/>
</dbReference>
<accession>A0A1I6MC58</accession>
<dbReference type="Gene3D" id="4.10.520.10">
    <property type="entry name" value="IHF-like DNA-binding proteins"/>
    <property type="match status" value="1"/>
</dbReference>
<organism evidence="4 5">
    <name type="scientific">Yoonia litorea</name>
    <dbReference type="NCBI Taxonomy" id="1123755"/>
    <lineage>
        <taxon>Bacteria</taxon>
        <taxon>Pseudomonadati</taxon>
        <taxon>Pseudomonadota</taxon>
        <taxon>Alphaproteobacteria</taxon>
        <taxon>Rhodobacterales</taxon>
        <taxon>Paracoccaceae</taxon>
        <taxon>Yoonia</taxon>
    </lineage>
</organism>
<dbReference type="GO" id="GO:0030527">
    <property type="term" value="F:structural constituent of chromatin"/>
    <property type="evidence" value="ECO:0007669"/>
    <property type="project" value="InterPro"/>
</dbReference>
<dbReference type="InterPro" id="IPR000119">
    <property type="entry name" value="Hist_DNA-bd"/>
</dbReference>
<dbReference type="RefSeq" id="WP_242649791.1">
    <property type="nucleotide sequence ID" value="NZ_FOZM01000001.1"/>
</dbReference>
<keyword evidence="2 4" id="KW-0238">DNA-binding</keyword>
<dbReference type="STRING" id="1123755.SAMN05444714_1520"/>
<protein>
    <submittedName>
        <fullName evidence="4">DNA-binding protein HU-beta</fullName>
    </submittedName>
</protein>
<gene>
    <name evidence="4" type="ORF">SAMN05444714_1520</name>
</gene>
<proteinExistence type="inferred from homology"/>